<evidence type="ECO:0000313" key="3">
    <source>
        <dbReference type="EMBL" id="AAK94187.1"/>
    </source>
</evidence>
<dbReference type="Proteomes" id="UP000006635">
    <property type="component" value="Segment"/>
</dbReference>
<evidence type="ECO:0000313" key="4">
    <source>
        <dbReference type="Proteomes" id="UP000006635"/>
    </source>
</evidence>
<dbReference type="GeneID" id="921871"/>
<reference evidence="3 4" key="1">
    <citation type="journal article" date="2001" name="J. Virol.">
        <title>Genome sequence of a baculovirus pathogenic for Culex nigripalpus.</title>
        <authorList>
            <person name="Afonso C.L."/>
            <person name="Tulman E.R."/>
            <person name="Lu Z."/>
            <person name="Balinsky C.A."/>
            <person name="Moser B.A."/>
            <person name="Becnel J.J."/>
            <person name="Rock D.L."/>
            <person name="Kutish G.F."/>
        </authorList>
    </citation>
    <scope>NUCLEOTIDE SEQUENCE [LARGE SCALE GENOMIC DNA]</scope>
    <source>
        <strain evidence="4">Isolate Florida/1997</strain>
    </source>
</reference>
<gene>
    <name evidence="3" type="primary">CUN109</name>
</gene>
<sequence>MSAVLEHRKFASLDGKVVLPFYRYRDPTTGAVWISGKSVATGLGYTGTSGVLLRKVGSENRIKWRELCKDEFSVQLPNGWHPDTVMINQRGFQQLLGPKRVELNALWCNEFGDEVLPIEVETDTIFQTKMWDFDGVKVGVRVFIDPSTGEPWTVAKDLAYVMGYKNGSEAHGRIFDSFKQTVHQLLGKDHPKVRSHEGRLVLIDRAGANQLILQARIKSCVELQKSLFCAIGNRDPSELERRVPKLNMALQRATTEKVELENKLKQFESEFRAKQAELQAEIKRRDDMIEDIWSDIDEFCDASPPQIAPELPEPKEDYIALYERTVEDGCRVVRVCRAQSETLDKYDNMMRKIKKYDLEKEDLDEQHHWLLNCTAGPRIRCASAKDTWTRCKLDNREFMFTLETYGGAHNDFRALSEPELRAKYTRQKKYHNPKMAMDELDHEDLQRIVDYCMVGGHNLMERLGERIRECLEETNDAVRERLKRRKLNDY</sequence>
<accession>Q919G8</accession>
<dbReference type="InterPro" id="IPR003497">
    <property type="entry name" value="BRO_N_domain"/>
</dbReference>
<proteinExistence type="predicted"/>
<evidence type="ECO:0000256" key="1">
    <source>
        <dbReference type="SAM" id="Coils"/>
    </source>
</evidence>
<dbReference type="Pfam" id="PF02498">
    <property type="entry name" value="Bro-N"/>
    <property type="match status" value="2"/>
</dbReference>
<dbReference type="RefSeq" id="NP_203413.1">
    <property type="nucleotide sequence ID" value="NC_003084.1"/>
</dbReference>
<dbReference type="EMBL" id="AF403738">
    <property type="protein sequence ID" value="AAK94187.1"/>
    <property type="molecule type" value="Genomic_DNA"/>
</dbReference>
<name>Q919G8_NPVCO</name>
<dbReference type="KEGG" id="vg:921871"/>
<feature type="domain" description="Bro-N" evidence="2">
    <location>
        <begin position="16"/>
        <end position="123"/>
    </location>
</feature>
<keyword evidence="4" id="KW-1185">Reference proteome</keyword>
<dbReference type="PROSITE" id="PS51750">
    <property type="entry name" value="BRO_N"/>
    <property type="match status" value="2"/>
</dbReference>
<organism evidence="3 4">
    <name type="scientific">Culex nigripalpus nucleopolyhedrovirus (isolate Florida/1997)</name>
    <name type="common">CuniNPV</name>
    <dbReference type="NCBI Taxonomy" id="645993"/>
    <lineage>
        <taxon>Viruses</taxon>
        <taxon>Viruses incertae sedis</taxon>
        <taxon>Naldaviricetes</taxon>
        <taxon>Lefavirales</taxon>
        <taxon>Baculoviridae</taxon>
        <taxon>Deltabaculovirus</taxon>
    </lineage>
</organism>
<keyword evidence="1" id="KW-0175">Coiled coil</keyword>
<evidence type="ECO:0000259" key="2">
    <source>
        <dbReference type="PROSITE" id="PS51750"/>
    </source>
</evidence>
<organismHost>
    <name type="scientific">Culex nigripalpus</name>
    <dbReference type="NCBI Taxonomy" id="42429"/>
</organismHost>
<feature type="coiled-coil region" evidence="1">
    <location>
        <begin position="243"/>
        <end position="284"/>
    </location>
</feature>
<protein>
    <submittedName>
        <fullName evidence="3">CUN109 putative bro protein, ATP_GTP_A motif, similar to AcMNPV ORF2</fullName>
    </submittedName>
</protein>
<feature type="domain" description="Bro-N" evidence="2">
    <location>
        <begin position="127"/>
        <end position="242"/>
    </location>
</feature>